<sequence>MQDQRRMVVSNFLSSLPFWILDRCWSKKILKKGRGGGLFSSKSSWSLVGILFILSPTDLGKFSWMLGKKKFSGESLPASKLMISAELIGKFVRPYQPQTRRRRLQTDKPALQLCGMNKFIVKPIRDFGETPQSWAFGKVSPSEEEAGHRIIGEAHIKQQ</sequence>
<evidence type="ECO:0000313" key="2">
    <source>
        <dbReference type="Proteomes" id="UP001054945"/>
    </source>
</evidence>
<dbReference type="EMBL" id="BPLR01012600">
    <property type="protein sequence ID" value="GIY55056.1"/>
    <property type="molecule type" value="Genomic_DNA"/>
</dbReference>
<accession>A0AAV4UBD2</accession>
<dbReference type="AlphaFoldDB" id="A0AAV4UBD2"/>
<dbReference type="Proteomes" id="UP001054945">
    <property type="component" value="Unassembled WGS sequence"/>
</dbReference>
<comment type="caution">
    <text evidence="1">The sequence shown here is derived from an EMBL/GenBank/DDBJ whole genome shotgun (WGS) entry which is preliminary data.</text>
</comment>
<proteinExistence type="predicted"/>
<name>A0AAV4UBD2_CAEEX</name>
<keyword evidence="2" id="KW-1185">Reference proteome</keyword>
<evidence type="ECO:0000313" key="1">
    <source>
        <dbReference type="EMBL" id="GIY55056.1"/>
    </source>
</evidence>
<organism evidence="1 2">
    <name type="scientific">Caerostris extrusa</name>
    <name type="common">Bark spider</name>
    <name type="synonym">Caerostris bankana</name>
    <dbReference type="NCBI Taxonomy" id="172846"/>
    <lineage>
        <taxon>Eukaryota</taxon>
        <taxon>Metazoa</taxon>
        <taxon>Ecdysozoa</taxon>
        <taxon>Arthropoda</taxon>
        <taxon>Chelicerata</taxon>
        <taxon>Arachnida</taxon>
        <taxon>Araneae</taxon>
        <taxon>Araneomorphae</taxon>
        <taxon>Entelegynae</taxon>
        <taxon>Araneoidea</taxon>
        <taxon>Araneidae</taxon>
        <taxon>Caerostris</taxon>
    </lineage>
</organism>
<protein>
    <submittedName>
        <fullName evidence="1">Uncharacterized protein</fullName>
    </submittedName>
</protein>
<gene>
    <name evidence="1" type="ORF">CEXT_571431</name>
</gene>
<reference evidence="1 2" key="1">
    <citation type="submission" date="2021-06" db="EMBL/GenBank/DDBJ databases">
        <title>Caerostris extrusa draft genome.</title>
        <authorList>
            <person name="Kono N."/>
            <person name="Arakawa K."/>
        </authorList>
    </citation>
    <scope>NUCLEOTIDE SEQUENCE [LARGE SCALE GENOMIC DNA]</scope>
</reference>